<comment type="caution">
    <text evidence="1">The sequence shown here is derived from an EMBL/GenBank/DDBJ whole genome shotgun (WGS) entry which is preliminary data.</text>
</comment>
<dbReference type="EMBL" id="BARU01031247">
    <property type="protein sequence ID" value="GAH72511.1"/>
    <property type="molecule type" value="Genomic_DNA"/>
</dbReference>
<accession>X1HQV1</accession>
<proteinExistence type="predicted"/>
<name>X1HQV1_9ZZZZ</name>
<protein>
    <submittedName>
        <fullName evidence="1">Uncharacterized protein</fullName>
    </submittedName>
</protein>
<evidence type="ECO:0000313" key="1">
    <source>
        <dbReference type="EMBL" id="GAH72511.1"/>
    </source>
</evidence>
<gene>
    <name evidence="1" type="ORF">S03H2_49446</name>
</gene>
<organism evidence="1">
    <name type="scientific">marine sediment metagenome</name>
    <dbReference type="NCBI Taxonomy" id="412755"/>
    <lineage>
        <taxon>unclassified sequences</taxon>
        <taxon>metagenomes</taxon>
        <taxon>ecological metagenomes</taxon>
    </lineage>
</organism>
<dbReference type="AlphaFoldDB" id="X1HQV1"/>
<reference evidence="1" key="1">
    <citation type="journal article" date="2014" name="Front. Microbiol.">
        <title>High frequency of phylogenetically diverse reductive dehalogenase-homologous genes in deep subseafloor sedimentary metagenomes.</title>
        <authorList>
            <person name="Kawai M."/>
            <person name="Futagami T."/>
            <person name="Toyoda A."/>
            <person name="Takaki Y."/>
            <person name="Nishi S."/>
            <person name="Hori S."/>
            <person name="Arai W."/>
            <person name="Tsubouchi T."/>
            <person name="Morono Y."/>
            <person name="Uchiyama I."/>
            <person name="Ito T."/>
            <person name="Fujiyama A."/>
            <person name="Inagaki F."/>
            <person name="Takami H."/>
        </authorList>
    </citation>
    <scope>NUCLEOTIDE SEQUENCE</scope>
    <source>
        <strain evidence="1">Expedition CK06-06</strain>
    </source>
</reference>
<sequence>MGSETRRIILMGIKDKATYGEYYWAMQVEAQKFFGDETEKL</sequence>